<dbReference type="AlphaFoldDB" id="A0A4Z0BQF9"/>
<dbReference type="RefSeq" id="WP_135284378.1">
    <property type="nucleotide sequence ID" value="NZ_SMLL01000003.1"/>
</dbReference>
<accession>A0A4Z0BQF9</accession>
<dbReference type="Pfam" id="PF01927">
    <property type="entry name" value="Mut7-C"/>
    <property type="match status" value="1"/>
</dbReference>
<evidence type="ECO:0000259" key="1">
    <source>
        <dbReference type="Pfam" id="PF01927"/>
    </source>
</evidence>
<dbReference type="OrthoDB" id="9797655at2"/>
<reference evidence="2 3" key="1">
    <citation type="submission" date="2019-03" db="EMBL/GenBank/DDBJ databases">
        <title>Ramlibacter rhizophilus CCTCC AB2015357, whole genome shotgun sequence.</title>
        <authorList>
            <person name="Zhang X."/>
            <person name="Feng G."/>
            <person name="Zhu H."/>
        </authorList>
    </citation>
    <scope>NUCLEOTIDE SEQUENCE [LARGE SCALE GENOMIC DNA]</scope>
    <source>
        <strain evidence="2 3">CCTCC AB2015357</strain>
    </source>
</reference>
<keyword evidence="3" id="KW-1185">Reference proteome</keyword>
<dbReference type="InterPro" id="IPR002782">
    <property type="entry name" value="Mut7-C_RNAse_dom"/>
</dbReference>
<organism evidence="2 3">
    <name type="scientific">Ramlibacter rhizophilus</name>
    <dbReference type="NCBI Taxonomy" id="1781167"/>
    <lineage>
        <taxon>Bacteria</taxon>
        <taxon>Pseudomonadati</taxon>
        <taxon>Pseudomonadota</taxon>
        <taxon>Betaproteobacteria</taxon>
        <taxon>Burkholderiales</taxon>
        <taxon>Comamonadaceae</taxon>
        <taxon>Ramlibacter</taxon>
    </lineage>
</organism>
<comment type="caution">
    <text evidence="2">The sequence shown here is derived from an EMBL/GenBank/DDBJ whole genome shotgun (WGS) entry which is preliminary data.</text>
</comment>
<dbReference type="PANTHER" id="PTHR39081:SF1">
    <property type="entry name" value="MUT7-C RNASE DOMAIN-CONTAINING PROTEIN"/>
    <property type="match status" value="1"/>
</dbReference>
<feature type="domain" description="Mut7-C RNAse" evidence="1">
    <location>
        <begin position="9"/>
        <end position="154"/>
    </location>
</feature>
<dbReference type="Proteomes" id="UP000297564">
    <property type="component" value="Unassembled WGS sequence"/>
</dbReference>
<protein>
    <recommendedName>
        <fullName evidence="1">Mut7-C RNAse domain-containing protein</fullName>
    </recommendedName>
</protein>
<dbReference type="EMBL" id="SMLL01000003">
    <property type="protein sequence ID" value="TFZ01081.1"/>
    <property type="molecule type" value="Genomic_DNA"/>
</dbReference>
<proteinExistence type="predicted"/>
<dbReference type="PANTHER" id="PTHR39081">
    <property type="entry name" value="MUT7-C DOMAIN-CONTAINING PROTEIN"/>
    <property type="match status" value="1"/>
</dbReference>
<gene>
    <name evidence="2" type="ORF">EZ242_06710</name>
</gene>
<name>A0A4Z0BQF9_9BURK</name>
<evidence type="ECO:0000313" key="2">
    <source>
        <dbReference type="EMBL" id="TFZ01081.1"/>
    </source>
</evidence>
<sequence>MPPRPPAEPRFAADAMLGRLARWLRVLGWDTFFDATVHDPELVRRADAEDRVLLTRDRHLLRALAPRRHIEIRHDAPLAQLVQVVRVLDPPPPAELFLRCTVCNGVLSAPVDLDQARPLLPLGLRHDPPTPVRACPDCGRLYWPGSHVRRMRDALVRSLPGWLDAAGREGSAGANR</sequence>
<evidence type="ECO:0000313" key="3">
    <source>
        <dbReference type="Proteomes" id="UP000297564"/>
    </source>
</evidence>